<evidence type="ECO:0000256" key="2">
    <source>
        <dbReference type="ARBA" id="ARBA00022448"/>
    </source>
</evidence>
<feature type="transmembrane region" description="Helical" evidence="6">
    <location>
        <begin position="177"/>
        <end position="199"/>
    </location>
</feature>
<feature type="transmembrane region" description="Helical" evidence="6">
    <location>
        <begin position="392"/>
        <end position="412"/>
    </location>
</feature>
<feature type="transmembrane region" description="Helical" evidence="6">
    <location>
        <begin position="228"/>
        <end position="250"/>
    </location>
</feature>
<keyword evidence="2" id="KW-0813">Transport</keyword>
<comment type="caution">
    <text evidence="8">The sequence shown here is derived from an EMBL/GenBank/DDBJ whole genome shotgun (WGS) entry which is preliminary data.</text>
</comment>
<organism evidence="8 9">
    <name type="scientific">Novosphingobium sediminicola</name>
    <dbReference type="NCBI Taxonomy" id="563162"/>
    <lineage>
        <taxon>Bacteria</taxon>
        <taxon>Pseudomonadati</taxon>
        <taxon>Pseudomonadota</taxon>
        <taxon>Alphaproteobacteria</taxon>
        <taxon>Sphingomonadales</taxon>
        <taxon>Sphingomonadaceae</taxon>
        <taxon>Novosphingobium</taxon>
    </lineage>
</organism>
<evidence type="ECO:0000256" key="3">
    <source>
        <dbReference type="ARBA" id="ARBA00022692"/>
    </source>
</evidence>
<evidence type="ECO:0000256" key="1">
    <source>
        <dbReference type="ARBA" id="ARBA00004141"/>
    </source>
</evidence>
<dbReference type="Gene3D" id="1.20.1250.20">
    <property type="entry name" value="MFS general substrate transporter like domains"/>
    <property type="match status" value="1"/>
</dbReference>
<gene>
    <name evidence="8" type="ORF">GGR38_001157</name>
</gene>
<evidence type="ECO:0000256" key="6">
    <source>
        <dbReference type="SAM" id="Phobius"/>
    </source>
</evidence>
<feature type="transmembrane region" description="Helical" evidence="6">
    <location>
        <begin position="51"/>
        <end position="72"/>
    </location>
</feature>
<dbReference type="Pfam" id="PF07690">
    <property type="entry name" value="MFS_1"/>
    <property type="match status" value="1"/>
</dbReference>
<feature type="transmembrane region" description="Helical" evidence="6">
    <location>
        <begin position="79"/>
        <end position="99"/>
    </location>
</feature>
<feature type="transmembrane region" description="Helical" evidence="6">
    <location>
        <begin position="300"/>
        <end position="318"/>
    </location>
</feature>
<proteinExistence type="predicted"/>
<evidence type="ECO:0000313" key="9">
    <source>
        <dbReference type="Proteomes" id="UP000548867"/>
    </source>
</evidence>
<dbReference type="GO" id="GO:0022857">
    <property type="term" value="F:transmembrane transporter activity"/>
    <property type="evidence" value="ECO:0007669"/>
    <property type="project" value="InterPro"/>
</dbReference>
<feature type="transmembrane region" description="Helical" evidence="6">
    <location>
        <begin position="324"/>
        <end position="345"/>
    </location>
</feature>
<protein>
    <submittedName>
        <fullName evidence="8">MFS family permease</fullName>
    </submittedName>
</protein>
<dbReference type="InterPro" id="IPR011701">
    <property type="entry name" value="MFS"/>
</dbReference>
<dbReference type="RefSeq" id="WP_183623550.1">
    <property type="nucleotide sequence ID" value="NZ_JACIDX010000003.1"/>
</dbReference>
<dbReference type="PANTHER" id="PTHR23505:SF79">
    <property type="entry name" value="PROTEIN SPINSTER"/>
    <property type="match status" value="1"/>
</dbReference>
<dbReference type="Proteomes" id="UP000548867">
    <property type="component" value="Unassembled WGS sequence"/>
</dbReference>
<accession>A0A7W6CI72</accession>
<dbReference type="InterPro" id="IPR036259">
    <property type="entry name" value="MFS_trans_sf"/>
</dbReference>
<dbReference type="EMBL" id="JACIDX010000003">
    <property type="protein sequence ID" value="MBB3954230.1"/>
    <property type="molecule type" value="Genomic_DNA"/>
</dbReference>
<dbReference type="InterPro" id="IPR044770">
    <property type="entry name" value="MFS_spinster-like"/>
</dbReference>
<evidence type="ECO:0000313" key="8">
    <source>
        <dbReference type="EMBL" id="MBB3954230.1"/>
    </source>
</evidence>
<feature type="transmembrane region" description="Helical" evidence="6">
    <location>
        <begin position="139"/>
        <end position="165"/>
    </location>
</feature>
<dbReference type="PANTHER" id="PTHR23505">
    <property type="entry name" value="SPINSTER"/>
    <property type="match status" value="1"/>
</dbReference>
<feature type="domain" description="Major facilitator superfamily (MFS) profile" evidence="7">
    <location>
        <begin position="13"/>
        <end position="422"/>
    </location>
</feature>
<feature type="transmembrane region" description="Helical" evidence="6">
    <location>
        <begin position="262"/>
        <end position="288"/>
    </location>
</feature>
<feature type="transmembrane region" description="Helical" evidence="6">
    <location>
        <begin position="357"/>
        <end position="380"/>
    </location>
</feature>
<dbReference type="GO" id="GO:0016020">
    <property type="term" value="C:membrane"/>
    <property type="evidence" value="ECO:0007669"/>
    <property type="project" value="UniProtKB-SubCell"/>
</dbReference>
<dbReference type="AlphaFoldDB" id="A0A7W6CI72"/>
<reference evidence="8 9" key="1">
    <citation type="submission" date="2020-08" db="EMBL/GenBank/DDBJ databases">
        <title>Genomic Encyclopedia of Type Strains, Phase IV (KMG-IV): sequencing the most valuable type-strain genomes for metagenomic binning, comparative biology and taxonomic classification.</title>
        <authorList>
            <person name="Goeker M."/>
        </authorList>
    </citation>
    <scope>NUCLEOTIDE SEQUENCE [LARGE SCALE GENOMIC DNA]</scope>
    <source>
        <strain evidence="8 9">DSM 27057</strain>
    </source>
</reference>
<dbReference type="SUPFAM" id="SSF103473">
    <property type="entry name" value="MFS general substrate transporter"/>
    <property type="match status" value="1"/>
</dbReference>
<keyword evidence="4 6" id="KW-1133">Transmembrane helix</keyword>
<sequence length="425" mass="44385">MREYPPARQVIWPMLLLFLGANLYSIDRAIVGVLAEPIRKSFAIGDAQMGLLMGMAYSLLSAVLGLGLGWLVDHRDRRRLVAGAIALWSAATIACGLAPSFAGFFAARMVVGLGEAAIAPAALSLIADLFAPARRGRAMAVYFIGASIGSGLSSVIPGMILRHGIAITLPHFGALEAWRTCFVLCGLGGPVVSLLLLTAQEPTRHAAAREDSAHMAAKLGALWTRRALVVPLYLGFCLFYVALLGITMWTAPFLTRHYGLPIAAFSGALGLMLLVTGVSGYLISGLLADSRLSSGRAGRIPLLCALPLLGLPAAFASFAPDYRLSLAMLGMIGIAMPMINVAMNTTLQDILPNTMRGFGMAMLGLCSAIIAGAGGPWVMALAGGGSGDLGLAFLRVGVPFLLLSSLCFAAAWRAASASSQKDENP</sequence>
<keyword evidence="5 6" id="KW-0472">Membrane</keyword>
<dbReference type="InterPro" id="IPR020846">
    <property type="entry name" value="MFS_dom"/>
</dbReference>
<keyword evidence="3 6" id="KW-0812">Transmembrane</keyword>
<evidence type="ECO:0000259" key="7">
    <source>
        <dbReference type="PROSITE" id="PS50850"/>
    </source>
</evidence>
<evidence type="ECO:0000256" key="5">
    <source>
        <dbReference type="ARBA" id="ARBA00023136"/>
    </source>
</evidence>
<dbReference type="PROSITE" id="PS50850">
    <property type="entry name" value="MFS"/>
    <property type="match status" value="1"/>
</dbReference>
<comment type="subcellular location">
    <subcellularLocation>
        <location evidence="1">Membrane</location>
        <topology evidence="1">Multi-pass membrane protein</topology>
    </subcellularLocation>
</comment>
<feature type="transmembrane region" description="Helical" evidence="6">
    <location>
        <begin position="105"/>
        <end position="127"/>
    </location>
</feature>
<evidence type="ECO:0000256" key="4">
    <source>
        <dbReference type="ARBA" id="ARBA00022989"/>
    </source>
</evidence>
<name>A0A7W6CI72_9SPHN</name>
<keyword evidence="9" id="KW-1185">Reference proteome</keyword>